<proteinExistence type="predicted"/>
<accession>A0A7W8QGM0</accession>
<organism evidence="2 3">
    <name type="scientific">Paraburkholderia atlantica</name>
    <dbReference type="NCBI Taxonomy" id="2654982"/>
    <lineage>
        <taxon>Bacteria</taxon>
        <taxon>Pseudomonadati</taxon>
        <taxon>Pseudomonadota</taxon>
        <taxon>Betaproteobacteria</taxon>
        <taxon>Burkholderiales</taxon>
        <taxon>Burkholderiaceae</taxon>
        <taxon>Paraburkholderia</taxon>
    </lineage>
</organism>
<evidence type="ECO:0000259" key="1">
    <source>
        <dbReference type="Pfam" id="PF08386"/>
    </source>
</evidence>
<evidence type="ECO:0000313" key="2">
    <source>
        <dbReference type="EMBL" id="MBB5429285.1"/>
    </source>
</evidence>
<gene>
    <name evidence="2" type="ORF">HDG40_007482</name>
</gene>
<name>A0A7W8QGM0_PARAM</name>
<comment type="caution">
    <text evidence="2">The sequence shown here is derived from an EMBL/GenBank/DDBJ whole genome shotgun (WGS) entry which is preliminary data.</text>
</comment>
<dbReference type="Proteomes" id="UP000592780">
    <property type="component" value="Unassembled WGS sequence"/>
</dbReference>
<protein>
    <recommendedName>
        <fullName evidence="1">Peptidase S33 tripeptidyl aminopeptidase-like C-terminal domain-containing protein</fullName>
    </recommendedName>
</protein>
<dbReference type="InterPro" id="IPR013595">
    <property type="entry name" value="Pept_S33_TAP-like_C"/>
</dbReference>
<dbReference type="Pfam" id="PF08386">
    <property type="entry name" value="Abhydrolase_4"/>
    <property type="match status" value="1"/>
</dbReference>
<keyword evidence="3" id="KW-1185">Reference proteome</keyword>
<dbReference type="EMBL" id="JACHDD010000023">
    <property type="protein sequence ID" value="MBB5429285.1"/>
    <property type="molecule type" value="Genomic_DNA"/>
</dbReference>
<evidence type="ECO:0000313" key="3">
    <source>
        <dbReference type="Proteomes" id="UP000592780"/>
    </source>
</evidence>
<dbReference type="AlphaFoldDB" id="A0A7W8QGM0"/>
<feature type="domain" description="Peptidase S33 tripeptidyl aminopeptidase-like C-terminal" evidence="1">
    <location>
        <begin position="1"/>
        <end position="64"/>
    </location>
</feature>
<reference evidence="2 3" key="1">
    <citation type="submission" date="2020-08" db="EMBL/GenBank/DDBJ databases">
        <title>Genomic Encyclopedia of Type Strains, Phase IV (KMG-V): Genome sequencing to study the core and pangenomes of soil and plant-associated prokaryotes.</title>
        <authorList>
            <person name="Whitman W."/>
        </authorList>
    </citation>
    <scope>NUCLEOTIDE SEQUENCE [LARGE SCALE GENOMIC DNA]</scope>
    <source>
        <strain evidence="2 3">JPY158</strain>
    </source>
</reference>
<sequence length="98" mass="10852">MLQDEDDGPTPLPGARATAATLKNSRLVVQETTYDHGAFFSGSECIGGYFADYLLEGALPEKGATWAGNAVTEEYRTDMYTDRLEAEKVLEDLREIMR</sequence>